<name>W1NLS1_AMBTC</name>
<evidence type="ECO:0000313" key="7">
    <source>
        <dbReference type="Proteomes" id="UP000017836"/>
    </source>
</evidence>
<evidence type="ECO:0000256" key="1">
    <source>
        <dbReference type="ARBA" id="ARBA00009183"/>
    </source>
</evidence>
<comment type="cofactor">
    <cofactor evidence="5">
        <name>FAD</name>
        <dbReference type="ChEBI" id="CHEBI:57692"/>
    </cofactor>
</comment>
<evidence type="ECO:0000313" key="6">
    <source>
        <dbReference type="EMBL" id="ERM96165.1"/>
    </source>
</evidence>
<dbReference type="HOGENOM" id="CLU_006909_9_0_1"/>
<keyword evidence="4 5" id="KW-0560">Oxidoreductase</keyword>
<keyword evidence="2 5" id="KW-0285">Flavoprotein</keyword>
<dbReference type="InterPro" id="IPR020946">
    <property type="entry name" value="Flavin_mOase-like"/>
</dbReference>
<keyword evidence="3 5" id="KW-0274">FAD</keyword>
<sequence>MHATDYSALEDSDAVELVRGKRVAVVGSMKSALDIATDCANVNGNTPIWLIPQTPECLMLLGLLFGSHFFELTLHKPGDGFFLALLTTLLTSTRWVIIKIMECYLRWKLPLKKNGFQPKHSFQQSISACVFAACPQHLFSRVEEGSIFLRESSNWSFCEGGLRFEDESRPLDVDLVILATGSKGDEKLRDLFVSPKFKDYIMGPANGIVPLYREVVHPRIPQLVVIEYSEDVSNMYMSEMLSRWLCHFIDGSFRLPPIREMDEEIRRWEKHRKTYAGKYYSRSCVASLHIWHNDQLCRDMGCSPWRKKGLLSESSLALIVSWITINCELMNIEILVQGDTH</sequence>
<dbReference type="eggNOG" id="KOG1399">
    <property type="taxonomic scope" value="Eukaryota"/>
</dbReference>
<dbReference type="EC" id="1.-.-.-" evidence="5"/>
<proteinExistence type="inferred from homology"/>
<evidence type="ECO:0000256" key="4">
    <source>
        <dbReference type="ARBA" id="ARBA00023002"/>
    </source>
</evidence>
<dbReference type="AlphaFoldDB" id="W1NLS1"/>
<dbReference type="Gramene" id="ERM96165">
    <property type="protein sequence ID" value="ERM96165"/>
    <property type="gene ID" value="AMTR_s00001p00064470"/>
</dbReference>
<evidence type="ECO:0000256" key="3">
    <source>
        <dbReference type="ARBA" id="ARBA00022827"/>
    </source>
</evidence>
<dbReference type="PANTHER" id="PTHR23023">
    <property type="entry name" value="DIMETHYLANILINE MONOOXYGENASE"/>
    <property type="match status" value="1"/>
</dbReference>
<dbReference type="Gene3D" id="3.50.50.60">
    <property type="entry name" value="FAD/NAD(P)-binding domain"/>
    <property type="match status" value="2"/>
</dbReference>
<dbReference type="GO" id="GO:0004499">
    <property type="term" value="F:N,N-dimethylaniline monooxygenase activity"/>
    <property type="evidence" value="ECO:0007669"/>
    <property type="project" value="InterPro"/>
</dbReference>
<comment type="similarity">
    <text evidence="1 5">Belongs to the FMO family.</text>
</comment>
<dbReference type="Pfam" id="PF00743">
    <property type="entry name" value="FMO-like"/>
    <property type="match status" value="1"/>
</dbReference>
<dbReference type="InterPro" id="IPR050346">
    <property type="entry name" value="FMO-like"/>
</dbReference>
<dbReference type="EMBL" id="KI397142">
    <property type="protein sequence ID" value="ERM96165.1"/>
    <property type="molecule type" value="Genomic_DNA"/>
</dbReference>
<dbReference type="FunFam" id="3.50.50.60:FF:000169">
    <property type="entry name" value="Flavin-containing monooxygenase"/>
    <property type="match status" value="1"/>
</dbReference>
<keyword evidence="7" id="KW-1185">Reference proteome</keyword>
<keyword evidence="5" id="KW-0503">Monooxygenase</keyword>
<dbReference type="GO" id="GO:0050660">
    <property type="term" value="F:flavin adenine dinucleotide binding"/>
    <property type="evidence" value="ECO:0007669"/>
    <property type="project" value="InterPro"/>
</dbReference>
<gene>
    <name evidence="6" type="ORF">AMTR_s00001p00064470</name>
</gene>
<reference evidence="7" key="1">
    <citation type="journal article" date="2013" name="Science">
        <title>The Amborella genome and the evolution of flowering plants.</title>
        <authorList>
            <consortium name="Amborella Genome Project"/>
        </authorList>
    </citation>
    <scope>NUCLEOTIDE SEQUENCE [LARGE SCALE GENOMIC DNA]</scope>
</reference>
<dbReference type="GO" id="GO:0050661">
    <property type="term" value="F:NADP binding"/>
    <property type="evidence" value="ECO:0007669"/>
    <property type="project" value="InterPro"/>
</dbReference>
<organism evidence="6 7">
    <name type="scientific">Amborella trichopoda</name>
    <dbReference type="NCBI Taxonomy" id="13333"/>
    <lineage>
        <taxon>Eukaryota</taxon>
        <taxon>Viridiplantae</taxon>
        <taxon>Streptophyta</taxon>
        <taxon>Embryophyta</taxon>
        <taxon>Tracheophyta</taxon>
        <taxon>Spermatophyta</taxon>
        <taxon>Magnoliopsida</taxon>
        <taxon>Amborellales</taxon>
        <taxon>Amborellaceae</taxon>
        <taxon>Amborella</taxon>
    </lineage>
</organism>
<evidence type="ECO:0000256" key="5">
    <source>
        <dbReference type="RuleBase" id="RU361177"/>
    </source>
</evidence>
<protein>
    <recommendedName>
        <fullName evidence="5">Flavin-containing monooxygenase</fullName>
        <ecNumber evidence="5">1.-.-.-</ecNumber>
    </recommendedName>
</protein>
<evidence type="ECO:0000256" key="2">
    <source>
        <dbReference type="ARBA" id="ARBA00022630"/>
    </source>
</evidence>
<dbReference type="SUPFAM" id="SSF51905">
    <property type="entry name" value="FAD/NAD(P)-binding domain"/>
    <property type="match status" value="2"/>
</dbReference>
<dbReference type="Proteomes" id="UP000017836">
    <property type="component" value="Unassembled WGS sequence"/>
</dbReference>
<dbReference type="InterPro" id="IPR036188">
    <property type="entry name" value="FAD/NAD-bd_sf"/>
</dbReference>
<accession>W1NLS1</accession>
<dbReference type="OMA" id="WITINCE"/>